<evidence type="ECO:0000313" key="1">
    <source>
        <dbReference type="EMBL" id="SVE04204.1"/>
    </source>
</evidence>
<reference evidence="1" key="1">
    <citation type="submission" date="2018-05" db="EMBL/GenBank/DDBJ databases">
        <authorList>
            <person name="Lanie J.A."/>
            <person name="Ng W.-L."/>
            <person name="Kazmierczak K.M."/>
            <person name="Andrzejewski T.M."/>
            <person name="Davidsen T.M."/>
            <person name="Wayne K.J."/>
            <person name="Tettelin H."/>
            <person name="Glass J.I."/>
            <person name="Rusch D."/>
            <person name="Podicherti R."/>
            <person name="Tsui H.-C.T."/>
            <person name="Winkler M.E."/>
        </authorList>
    </citation>
    <scope>NUCLEOTIDE SEQUENCE</scope>
</reference>
<gene>
    <name evidence="1" type="ORF">METZ01_LOCUS457058</name>
</gene>
<proteinExistence type="predicted"/>
<dbReference type="EMBL" id="UINC01190178">
    <property type="protein sequence ID" value="SVE04204.1"/>
    <property type="molecule type" value="Genomic_DNA"/>
</dbReference>
<accession>A0A383A976</accession>
<protein>
    <submittedName>
        <fullName evidence="1">Uncharacterized protein</fullName>
    </submittedName>
</protein>
<organism evidence="1">
    <name type="scientific">marine metagenome</name>
    <dbReference type="NCBI Taxonomy" id="408172"/>
    <lineage>
        <taxon>unclassified sequences</taxon>
        <taxon>metagenomes</taxon>
        <taxon>ecological metagenomes</taxon>
    </lineage>
</organism>
<name>A0A383A976_9ZZZZ</name>
<sequence length="153" mass="16126">MVAAIVAALGVGMVVGSSFAARAAAAAQTTQTFTGGVGVVVRYVNAGNTADYERVMRAFGESLVESSDGELNRMGSGYKLYRSPEPGPQNTVQYYSIYDPAVPGANYQEIAVLTEHFPPGPPNNGDEVRELYDAYVGSVAGGTAFNLDLVMEF</sequence>
<dbReference type="AlphaFoldDB" id="A0A383A976"/>